<name>A0ABZ2BZV1_9RHOB</name>
<organism evidence="2 3">
    <name type="scientific">Roseobacter fucihabitans</name>
    <dbReference type="NCBI Taxonomy" id="1537242"/>
    <lineage>
        <taxon>Bacteria</taxon>
        <taxon>Pseudomonadati</taxon>
        <taxon>Pseudomonadota</taxon>
        <taxon>Alphaproteobacteria</taxon>
        <taxon>Rhodobacterales</taxon>
        <taxon>Roseobacteraceae</taxon>
        <taxon>Roseobacter</taxon>
    </lineage>
</organism>
<gene>
    <name evidence="2" type="ORF">ROLI_046610</name>
</gene>
<feature type="compositionally biased region" description="Low complexity" evidence="1">
    <location>
        <begin position="30"/>
        <end position="43"/>
    </location>
</feature>
<accession>A0ABZ2BZV1</accession>
<feature type="region of interest" description="Disordered" evidence="1">
    <location>
        <begin position="1"/>
        <end position="88"/>
    </location>
</feature>
<dbReference type="RefSeq" id="WP_187430139.1">
    <property type="nucleotide sequence ID" value="NZ_CP143425.1"/>
</dbReference>
<sequence>MPRKQRTAIKGSDPKYHSNLPRKSDQPSETTPTAIAAKAQAAPKKIESDQGLKRHSKTEAPAPKPNATRKPKVKSHEPATPAQSGATREVHLTAAITRAHGAAIDDLAAKGIDRKVPIRLAGRKAVQLFDPKREFIEKPDADRLPIRDGYQTTKRINTDLIDHLRAENDPYGLSSDTAMLRGQFEPLFWKCLEEVLQELSRE</sequence>
<proteinExistence type="predicted"/>
<feature type="compositionally biased region" description="Basic and acidic residues" evidence="1">
    <location>
        <begin position="12"/>
        <end position="26"/>
    </location>
</feature>
<reference evidence="2 3" key="1">
    <citation type="submission" date="2024-01" db="EMBL/GenBank/DDBJ databases">
        <title>Roseobacter fucihabitans sp. nov., isolated from the brown alga Fucus spiralis.</title>
        <authorList>
            <person name="Hahnke S."/>
            <person name="Berger M."/>
            <person name="Schlingloff A."/>
            <person name="Athale I."/>
            <person name="Neumann-Schaal M."/>
            <person name="Adenaya A."/>
            <person name="Poehlein A."/>
            <person name="Daniel R."/>
            <person name="Pertersen J."/>
            <person name="Brinkhoff T."/>
        </authorList>
    </citation>
    <scope>NUCLEOTIDE SEQUENCE [LARGE SCALE GENOMIC DNA]</scope>
    <source>
        <strain evidence="2 3">B14</strain>
        <plasmid evidence="2 3">pROLI83</plasmid>
    </source>
</reference>
<evidence type="ECO:0000313" key="2">
    <source>
        <dbReference type="EMBL" id="WVX51559.1"/>
    </source>
</evidence>
<keyword evidence="2" id="KW-0614">Plasmid</keyword>
<evidence type="ECO:0000313" key="3">
    <source>
        <dbReference type="Proteomes" id="UP001318682"/>
    </source>
</evidence>
<protein>
    <submittedName>
        <fullName evidence="2">Uncharacterized protein</fullName>
    </submittedName>
</protein>
<evidence type="ECO:0000256" key="1">
    <source>
        <dbReference type="SAM" id="MobiDB-lite"/>
    </source>
</evidence>
<dbReference type="EMBL" id="CP143425">
    <property type="protein sequence ID" value="WVX51559.1"/>
    <property type="molecule type" value="Genomic_DNA"/>
</dbReference>
<dbReference type="Proteomes" id="UP001318682">
    <property type="component" value="Plasmid pROLI83"/>
</dbReference>
<keyword evidence="3" id="KW-1185">Reference proteome</keyword>
<geneLocation type="plasmid" evidence="2 3">
    <name>pROLI83</name>
</geneLocation>